<accession>A0A0B0NQ54</accession>
<organism evidence="1 2">
    <name type="scientific">Gossypium arboreum</name>
    <name type="common">Tree cotton</name>
    <name type="synonym">Gossypium nanking</name>
    <dbReference type="NCBI Taxonomy" id="29729"/>
    <lineage>
        <taxon>Eukaryota</taxon>
        <taxon>Viridiplantae</taxon>
        <taxon>Streptophyta</taxon>
        <taxon>Embryophyta</taxon>
        <taxon>Tracheophyta</taxon>
        <taxon>Spermatophyta</taxon>
        <taxon>Magnoliopsida</taxon>
        <taxon>eudicotyledons</taxon>
        <taxon>Gunneridae</taxon>
        <taxon>Pentapetalae</taxon>
        <taxon>rosids</taxon>
        <taxon>malvids</taxon>
        <taxon>Malvales</taxon>
        <taxon>Malvaceae</taxon>
        <taxon>Malvoideae</taxon>
        <taxon>Gossypium</taxon>
    </lineage>
</organism>
<sequence>MRANSSRTKENGIRLGKVKSRRIAVRFCSYPYKTTSRMLALYELSELSEYHIEAIESSRIVKDHHHTIEPYFGKTVNKWKIGLANGLFLPTRPCVSAMLLEGHFKMSLSRPHGRTQGRVLGRVAKSVSTTG</sequence>
<keyword evidence="2" id="KW-1185">Reference proteome</keyword>
<name>A0A0B0NQ54_GOSAR</name>
<dbReference type="Proteomes" id="UP000032142">
    <property type="component" value="Unassembled WGS sequence"/>
</dbReference>
<proteinExistence type="predicted"/>
<dbReference type="AlphaFoldDB" id="A0A0B0NQ54"/>
<evidence type="ECO:0000313" key="2">
    <source>
        <dbReference type="Proteomes" id="UP000032142"/>
    </source>
</evidence>
<evidence type="ECO:0000313" key="1">
    <source>
        <dbReference type="EMBL" id="KHG13929.1"/>
    </source>
</evidence>
<protein>
    <submittedName>
        <fullName evidence="1">Linoleate 9S-lipoxygenase 1-like protein</fullName>
    </submittedName>
</protein>
<gene>
    <name evidence="1" type="ORF">F383_19026</name>
</gene>
<dbReference type="EMBL" id="KN400503">
    <property type="protein sequence ID" value="KHG13929.1"/>
    <property type="molecule type" value="Genomic_DNA"/>
</dbReference>
<reference evidence="2" key="1">
    <citation type="submission" date="2014-09" db="EMBL/GenBank/DDBJ databases">
        <authorList>
            <person name="Mudge J."/>
            <person name="Ramaraj T."/>
            <person name="Lindquist I.E."/>
            <person name="Bharti A.K."/>
            <person name="Sundararajan A."/>
            <person name="Cameron C.T."/>
            <person name="Woodward J.E."/>
            <person name="May G.D."/>
            <person name="Brubaker C."/>
            <person name="Broadhvest J."/>
            <person name="Wilkins T.A."/>
        </authorList>
    </citation>
    <scope>NUCLEOTIDE SEQUENCE</scope>
    <source>
        <strain evidence="2">cv. AKA8401</strain>
    </source>
</reference>